<dbReference type="PANTHER" id="PTHR43397:SF1">
    <property type="entry name" value="ERGOTHIONEINE BIOSYNTHESIS PROTEIN 1"/>
    <property type="match status" value="1"/>
</dbReference>
<dbReference type="InterPro" id="IPR019257">
    <property type="entry name" value="MeTrfase_dom"/>
</dbReference>
<evidence type="ECO:0000313" key="6">
    <source>
        <dbReference type="Proteomes" id="UP000811619"/>
    </source>
</evidence>
<dbReference type="Pfam" id="PF10017">
    <property type="entry name" value="Methyltransf_33"/>
    <property type="match status" value="1"/>
</dbReference>
<sequence>MARLFNGVIAHGTVINIGGADMSSDIAECLLSTLQAPYDHFNKPTLPDELLYDDDGLSIWNDIISTPEFYQTHDEISLLKRHGESIACRVPSGVTIIDIGAGDTRKVNFLLDAFEKAKVPATYLALDISAASLAHNIGRLAELHAEPASHVTCAGIWGTFEDGQDFVARHIKGPRLFLSLGSVLCNDEWLRAVNHLKAWKKVMRTGDLLLAGMDAHMAEEFQDKIEAAYHAREDLYRKFFLNGFGNINRCLGHDVFVEANWQFCCEVEHTPTTRHRVYFRAKRNIECPLLNRLIQMGEEVDWFDSHKYGESNVQIMCSKAGLSVVDVWKADDSEFRKMRAIRFTSWQSSAASVCESKLINCCLGQYLIKLRGAPDLEEDGDSAVSDLA</sequence>
<keyword evidence="6" id="KW-1185">Reference proteome</keyword>
<protein>
    <recommendedName>
        <fullName evidence="4">Histidine-specific methyltransferase SAM-dependent domain-containing protein</fullName>
    </recommendedName>
</protein>
<dbReference type="EMBL" id="SRPY01000865">
    <property type="protein sequence ID" value="KAG5916769.1"/>
    <property type="molecule type" value="Genomic_DNA"/>
</dbReference>
<dbReference type="InterPro" id="IPR017805">
    <property type="entry name" value="SAM_MeTrfase_EasF-type_put"/>
</dbReference>
<dbReference type="Proteomes" id="UP000811619">
    <property type="component" value="Unassembled WGS sequence"/>
</dbReference>
<reference evidence="5" key="1">
    <citation type="journal article" date="2020" name="bioRxiv">
        <title>Whole genome comparisons of ergot fungi reveals the divergence and evolution of species within the genus Claviceps are the result of varying mechanisms driving genome evolution and host range expansion.</title>
        <authorList>
            <person name="Wyka S.A."/>
            <person name="Mondo S.J."/>
            <person name="Liu M."/>
            <person name="Dettman J."/>
            <person name="Nalam V."/>
            <person name="Broders K.D."/>
        </authorList>
    </citation>
    <scope>NUCLEOTIDE SEQUENCE</scope>
    <source>
        <strain evidence="5">CCC 489</strain>
    </source>
</reference>
<name>A0A8K0J3S6_9HYPO</name>
<dbReference type="PANTHER" id="PTHR43397">
    <property type="entry name" value="ERGOTHIONEINE BIOSYNTHESIS PROTEIN 1"/>
    <property type="match status" value="1"/>
</dbReference>
<dbReference type="SUPFAM" id="SSF53335">
    <property type="entry name" value="S-adenosyl-L-methionine-dependent methyltransferases"/>
    <property type="match status" value="1"/>
</dbReference>
<dbReference type="InterPro" id="IPR051128">
    <property type="entry name" value="EgtD_Methyltrsf_superfamily"/>
</dbReference>
<dbReference type="Gene3D" id="3.40.50.150">
    <property type="entry name" value="Vaccinia Virus protein VP39"/>
    <property type="match status" value="1"/>
</dbReference>
<evidence type="ECO:0000256" key="2">
    <source>
        <dbReference type="ARBA" id="ARBA00022679"/>
    </source>
</evidence>
<organism evidence="5 6">
    <name type="scientific">Claviceps africana</name>
    <dbReference type="NCBI Taxonomy" id="83212"/>
    <lineage>
        <taxon>Eukaryota</taxon>
        <taxon>Fungi</taxon>
        <taxon>Dikarya</taxon>
        <taxon>Ascomycota</taxon>
        <taxon>Pezizomycotina</taxon>
        <taxon>Sordariomycetes</taxon>
        <taxon>Hypocreomycetidae</taxon>
        <taxon>Hypocreales</taxon>
        <taxon>Clavicipitaceae</taxon>
        <taxon>Claviceps</taxon>
    </lineage>
</organism>
<keyword evidence="1" id="KW-0489">Methyltransferase</keyword>
<dbReference type="GO" id="GO:0008168">
    <property type="term" value="F:methyltransferase activity"/>
    <property type="evidence" value="ECO:0007669"/>
    <property type="project" value="UniProtKB-KW"/>
</dbReference>
<comment type="caution">
    <text evidence="5">The sequence shown here is derived from an EMBL/GenBank/DDBJ whole genome shotgun (WGS) entry which is preliminary data.</text>
</comment>
<keyword evidence="3" id="KW-0949">S-adenosyl-L-methionine</keyword>
<evidence type="ECO:0000259" key="4">
    <source>
        <dbReference type="Pfam" id="PF10017"/>
    </source>
</evidence>
<gene>
    <name evidence="5" type="ORF">E4U42_007517</name>
</gene>
<evidence type="ECO:0000256" key="1">
    <source>
        <dbReference type="ARBA" id="ARBA00022603"/>
    </source>
</evidence>
<evidence type="ECO:0000256" key="3">
    <source>
        <dbReference type="ARBA" id="ARBA00022691"/>
    </source>
</evidence>
<dbReference type="OrthoDB" id="659at2759"/>
<dbReference type="InterPro" id="IPR029063">
    <property type="entry name" value="SAM-dependent_MTases_sf"/>
</dbReference>
<dbReference type="GO" id="GO:0032259">
    <property type="term" value="P:methylation"/>
    <property type="evidence" value="ECO:0007669"/>
    <property type="project" value="UniProtKB-KW"/>
</dbReference>
<evidence type="ECO:0000313" key="5">
    <source>
        <dbReference type="EMBL" id="KAG5916769.1"/>
    </source>
</evidence>
<feature type="domain" description="Histidine-specific methyltransferase SAM-dependent" evidence="4">
    <location>
        <begin position="42"/>
        <end position="338"/>
    </location>
</feature>
<dbReference type="NCBIfam" id="TIGR03439">
    <property type="entry name" value="methyl_EasF"/>
    <property type="match status" value="1"/>
</dbReference>
<dbReference type="AlphaFoldDB" id="A0A8K0J3S6"/>
<keyword evidence="2" id="KW-0808">Transferase</keyword>
<accession>A0A8K0J3S6</accession>
<proteinExistence type="predicted"/>